<evidence type="ECO:0000313" key="1">
    <source>
        <dbReference type="EMBL" id="KAH6924135.1"/>
    </source>
</evidence>
<reference evidence="1" key="1">
    <citation type="submission" date="2020-05" db="EMBL/GenBank/DDBJ databases">
        <title>Large-scale comparative analyses of tick genomes elucidate their genetic diversity and vector capacities.</title>
        <authorList>
            <person name="Jia N."/>
            <person name="Wang J."/>
            <person name="Shi W."/>
            <person name="Du L."/>
            <person name="Sun Y."/>
            <person name="Zhan W."/>
            <person name="Jiang J."/>
            <person name="Wang Q."/>
            <person name="Zhang B."/>
            <person name="Ji P."/>
            <person name="Sakyi L.B."/>
            <person name="Cui X."/>
            <person name="Yuan T."/>
            <person name="Jiang B."/>
            <person name="Yang W."/>
            <person name="Lam T.T.-Y."/>
            <person name="Chang Q."/>
            <person name="Ding S."/>
            <person name="Wang X."/>
            <person name="Zhu J."/>
            <person name="Ruan X."/>
            <person name="Zhao L."/>
            <person name="Wei J."/>
            <person name="Que T."/>
            <person name="Du C."/>
            <person name="Cheng J."/>
            <person name="Dai P."/>
            <person name="Han X."/>
            <person name="Huang E."/>
            <person name="Gao Y."/>
            <person name="Liu J."/>
            <person name="Shao H."/>
            <person name="Ye R."/>
            <person name="Li L."/>
            <person name="Wei W."/>
            <person name="Wang X."/>
            <person name="Wang C."/>
            <person name="Yang T."/>
            <person name="Huo Q."/>
            <person name="Li W."/>
            <person name="Guo W."/>
            <person name="Chen H."/>
            <person name="Zhou L."/>
            <person name="Ni X."/>
            <person name="Tian J."/>
            <person name="Zhou Y."/>
            <person name="Sheng Y."/>
            <person name="Liu T."/>
            <person name="Pan Y."/>
            <person name="Xia L."/>
            <person name="Li J."/>
            <person name="Zhao F."/>
            <person name="Cao W."/>
        </authorList>
    </citation>
    <scope>NUCLEOTIDE SEQUENCE</scope>
    <source>
        <strain evidence="1">Hyas-2018</strain>
    </source>
</reference>
<keyword evidence="2" id="KW-1185">Reference proteome</keyword>
<organism evidence="1 2">
    <name type="scientific">Hyalomma asiaticum</name>
    <name type="common">Tick</name>
    <dbReference type="NCBI Taxonomy" id="266040"/>
    <lineage>
        <taxon>Eukaryota</taxon>
        <taxon>Metazoa</taxon>
        <taxon>Ecdysozoa</taxon>
        <taxon>Arthropoda</taxon>
        <taxon>Chelicerata</taxon>
        <taxon>Arachnida</taxon>
        <taxon>Acari</taxon>
        <taxon>Parasitiformes</taxon>
        <taxon>Ixodida</taxon>
        <taxon>Ixodoidea</taxon>
        <taxon>Ixodidae</taxon>
        <taxon>Hyalomminae</taxon>
        <taxon>Hyalomma</taxon>
    </lineage>
</organism>
<protein>
    <submittedName>
        <fullName evidence="1">Uncharacterized protein</fullName>
    </submittedName>
</protein>
<dbReference type="EMBL" id="CM023488">
    <property type="protein sequence ID" value="KAH6924135.1"/>
    <property type="molecule type" value="Genomic_DNA"/>
</dbReference>
<gene>
    <name evidence="1" type="ORF">HPB50_012672</name>
</gene>
<comment type="caution">
    <text evidence="1">The sequence shown here is derived from an EMBL/GenBank/DDBJ whole genome shotgun (WGS) entry which is preliminary data.</text>
</comment>
<accession>A0ACB7RP24</accession>
<evidence type="ECO:0000313" key="2">
    <source>
        <dbReference type="Proteomes" id="UP000821845"/>
    </source>
</evidence>
<dbReference type="Proteomes" id="UP000821845">
    <property type="component" value="Chromosome 8"/>
</dbReference>
<name>A0ACB7RP24_HYAAI</name>
<proteinExistence type="predicted"/>
<sequence length="270" mass="29905">MQSRSPAPAVRQARCLTSVRAADVLCLQFLQLPYVPFTPYLAKSYTFAGLTAWVTLASAREDFGRRSRPGVSSFTADGARRRENGGKQKQPNEMFSVGNVAIEGTELGSRTPSSPGITKLMGILPLTMEGAEATNERSATTRRPRFDPDEYQIRKRKSSKSQLPRRDNDVYVNMSTNFKGQLERCRKLIDSGKTEVFVHAMGAAVGRAINLALQVESSYQGLLEMDVRTSTVGVVDDLEPLTDDLEPTTQTRQTSAVHIRLFMPSVQKKE</sequence>